<evidence type="ECO:0000256" key="3">
    <source>
        <dbReference type="ARBA" id="ARBA00013229"/>
    </source>
</evidence>
<dbReference type="Pfam" id="PF01095">
    <property type="entry name" value="Pectinesterase"/>
    <property type="match status" value="1"/>
</dbReference>
<evidence type="ECO:0000313" key="8">
    <source>
        <dbReference type="Proteomes" id="UP001320420"/>
    </source>
</evidence>
<name>A0AAN9UQE9_9PEZI</name>
<dbReference type="Proteomes" id="UP001320420">
    <property type="component" value="Unassembled WGS sequence"/>
</dbReference>
<dbReference type="SUPFAM" id="SSF51126">
    <property type="entry name" value="Pectin lyase-like"/>
    <property type="match status" value="1"/>
</dbReference>
<comment type="similarity">
    <text evidence="2">Belongs to the pectinesterase family.</text>
</comment>
<dbReference type="Gene3D" id="2.160.20.10">
    <property type="entry name" value="Single-stranded right-handed beta-helix, Pectin lyase-like"/>
    <property type="match status" value="1"/>
</dbReference>
<evidence type="ECO:0000256" key="5">
    <source>
        <dbReference type="ARBA" id="ARBA00023085"/>
    </source>
</evidence>
<reference evidence="7 8" key="1">
    <citation type="submission" date="2024-02" db="EMBL/GenBank/DDBJ databases">
        <title>De novo assembly and annotation of 12 fungi associated with fruit tree decline syndrome in Ontario, Canada.</title>
        <authorList>
            <person name="Sulman M."/>
            <person name="Ellouze W."/>
            <person name="Ilyukhin E."/>
        </authorList>
    </citation>
    <scope>NUCLEOTIDE SEQUENCE [LARGE SCALE GENOMIC DNA]</scope>
    <source>
        <strain evidence="7 8">M11/M66-122</strain>
    </source>
</reference>
<accession>A0AAN9UQE9</accession>
<sequence length="313" mass="34306">MVGTALRFDTYAESHDKNGTKNDVQVYWDSANHEETFTDNVYTGALTIGPTLNATLTGSGPTGFPVPDETPFGCTDFRAYNIDFHNEYRPYSYGPAHAMGVSRANAGFYSCGFYSYQDTVSALLPLLRPRALLTNCVVAGQTDFLYGFGTLYIEKSLLSLRGCGGGITAWKGTNTTFPNKYGVYISDSRVVAANTSIAAELEDVCSLGRPWNELHRSIFMETYFDPSILPAGYTDWSGQPNGRIGVNTTMAVYQAYGPGYDAAAEEASNVTEVFDSVRVEPYRRPVDVFMTPTGQQPNVGWIDSYAVSPREIV</sequence>
<keyword evidence="4" id="KW-0378">Hydrolase</keyword>
<dbReference type="EC" id="3.1.1.11" evidence="3"/>
<evidence type="ECO:0000256" key="1">
    <source>
        <dbReference type="ARBA" id="ARBA00005184"/>
    </source>
</evidence>
<dbReference type="GO" id="GO:0042545">
    <property type="term" value="P:cell wall modification"/>
    <property type="evidence" value="ECO:0007669"/>
    <property type="project" value="InterPro"/>
</dbReference>
<comment type="pathway">
    <text evidence="1">Glycan metabolism; pectin degradation; 2-dehydro-3-deoxy-D-gluconate from pectin: step 1/5.</text>
</comment>
<dbReference type="EMBL" id="JAKJXP020000029">
    <property type="protein sequence ID" value="KAK7753384.1"/>
    <property type="molecule type" value="Genomic_DNA"/>
</dbReference>
<evidence type="ECO:0000256" key="4">
    <source>
        <dbReference type="ARBA" id="ARBA00022801"/>
    </source>
</evidence>
<dbReference type="InterPro" id="IPR012334">
    <property type="entry name" value="Pectin_lyas_fold"/>
</dbReference>
<evidence type="ECO:0000313" key="7">
    <source>
        <dbReference type="EMBL" id="KAK7753384.1"/>
    </source>
</evidence>
<dbReference type="GO" id="GO:0045490">
    <property type="term" value="P:pectin catabolic process"/>
    <property type="evidence" value="ECO:0007669"/>
    <property type="project" value="TreeGrafter"/>
</dbReference>
<evidence type="ECO:0000259" key="6">
    <source>
        <dbReference type="Pfam" id="PF01095"/>
    </source>
</evidence>
<keyword evidence="5" id="KW-0063">Aspartyl esterase</keyword>
<proteinExistence type="inferred from homology"/>
<dbReference type="GO" id="GO:0030599">
    <property type="term" value="F:pectinesterase activity"/>
    <property type="evidence" value="ECO:0007669"/>
    <property type="project" value="UniProtKB-EC"/>
</dbReference>
<dbReference type="PANTHER" id="PTHR31321:SF137">
    <property type="entry name" value="PECTIN METHYL ESTERASE (EUROFUNG)"/>
    <property type="match status" value="1"/>
</dbReference>
<evidence type="ECO:0000256" key="2">
    <source>
        <dbReference type="ARBA" id="ARBA00008891"/>
    </source>
</evidence>
<keyword evidence="8" id="KW-1185">Reference proteome</keyword>
<dbReference type="PANTHER" id="PTHR31321">
    <property type="entry name" value="ACYL-COA THIOESTER HYDROLASE YBHC-RELATED"/>
    <property type="match status" value="1"/>
</dbReference>
<protein>
    <recommendedName>
        <fullName evidence="3">pectinesterase</fullName>
        <ecNumber evidence="3">3.1.1.11</ecNumber>
    </recommendedName>
</protein>
<feature type="domain" description="Pectinesterase catalytic" evidence="6">
    <location>
        <begin position="76"/>
        <end position="261"/>
    </location>
</feature>
<organism evidence="7 8">
    <name type="scientific">Diatrype stigma</name>
    <dbReference type="NCBI Taxonomy" id="117547"/>
    <lineage>
        <taxon>Eukaryota</taxon>
        <taxon>Fungi</taxon>
        <taxon>Dikarya</taxon>
        <taxon>Ascomycota</taxon>
        <taxon>Pezizomycotina</taxon>
        <taxon>Sordariomycetes</taxon>
        <taxon>Xylariomycetidae</taxon>
        <taxon>Xylariales</taxon>
        <taxon>Diatrypaceae</taxon>
        <taxon>Diatrype</taxon>
    </lineage>
</organism>
<dbReference type="InterPro" id="IPR011050">
    <property type="entry name" value="Pectin_lyase_fold/virulence"/>
</dbReference>
<dbReference type="InterPro" id="IPR000070">
    <property type="entry name" value="Pectinesterase_cat"/>
</dbReference>
<dbReference type="AlphaFoldDB" id="A0AAN9UQE9"/>
<gene>
    <name evidence="7" type="ORF">SLS62_004674</name>
</gene>
<comment type="caution">
    <text evidence="7">The sequence shown here is derived from an EMBL/GenBank/DDBJ whole genome shotgun (WGS) entry which is preliminary data.</text>
</comment>